<comment type="caution">
    <text evidence="5">The sequence shown here is derived from an EMBL/GenBank/DDBJ whole genome shotgun (WGS) entry which is preliminary data.</text>
</comment>
<dbReference type="OrthoDB" id="891936at2"/>
<evidence type="ECO:0000259" key="4">
    <source>
        <dbReference type="PROSITE" id="PS50932"/>
    </source>
</evidence>
<dbReference type="Pfam" id="PF13377">
    <property type="entry name" value="Peripla_BP_3"/>
    <property type="match status" value="1"/>
</dbReference>
<dbReference type="SUPFAM" id="SSF47413">
    <property type="entry name" value="lambda repressor-like DNA-binding domains"/>
    <property type="match status" value="1"/>
</dbReference>
<dbReference type="CDD" id="cd01392">
    <property type="entry name" value="HTH_LacI"/>
    <property type="match status" value="1"/>
</dbReference>
<dbReference type="InterPro" id="IPR028082">
    <property type="entry name" value="Peripla_BP_I"/>
</dbReference>
<dbReference type="InterPro" id="IPR010982">
    <property type="entry name" value="Lambda_DNA-bd_dom_sf"/>
</dbReference>
<keyword evidence="6" id="KW-1185">Reference proteome</keyword>
<accession>A0A399SJZ9</accession>
<keyword evidence="2" id="KW-0238">DNA-binding</keyword>
<dbReference type="GO" id="GO:0003700">
    <property type="term" value="F:DNA-binding transcription factor activity"/>
    <property type="evidence" value="ECO:0007669"/>
    <property type="project" value="TreeGrafter"/>
</dbReference>
<dbReference type="RefSeq" id="WP_119430384.1">
    <property type="nucleotide sequence ID" value="NZ_QWGE01000001.1"/>
</dbReference>
<dbReference type="Pfam" id="PF00356">
    <property type="entry name" value="LacI"/>
    <property type="match status" value="1"/>
</dbReference>
<organism evidence="5 6">
    <name type="scientific">Pontibacter oryzae</name>
    <dbReference type="NCBI Taxonomy" id="2304593"/>
    <lineage>
        <taxon>Bacteria</taxon>
        <taxon>Pseudomonadati</taxon>
        <taxon>Bacteroidota</taxon>
        <taxon>Cytophagia</taxon>
        <taxon>Cytophagales</taxon>
        <taxon>Hymenobacteraceae</taxon>
        <taxon>Pontibacter</taxon>
    </lineage>
</organism>
<dbReference type="Gene3D" id="3.40.50.2300">
    <property type="match status" value="2"/>
</dbReference>
<dbReference type="SUPFAM" id="SSF53822">
    <property type="entry name" value="Periplasmic binding protein-like I"/>
    <property type="match status" value="1"/>
</dbReference>
<feature type="domain" description="HTH lacI-type" evidence="4">
    <location>
        <begin position="4"/>
        <end position="58"/>
    </location>
</feature>
<protein>
    <submittedName>
        <fullName evidence="5">LacI family transcriptional regulator</fullName>
    </submittedName>
</protein>
<evidence type="ECO:0000256" key="3">
    <source>
        <dbReference type="ARBA" id="ARBA00023163"/>
    </source>
</evidence>
<dbReference type="EMBL" id="QWGE01000001">
    <property type="protein sequence ID" value="RIJ42502.1"/>
    <property type="molecule type" value="Genomic_DNA"/>
</dbReference>
<dbReference type="CDD" id="cd06267">
    <property type="entry name" value="PBP1_LacI_sugar_binding-like"/>
    <property type="match status" value="1"/>
</dbReference>
<dbReference type="Gene3D" id="1.10.260.40">
    <property type="entry name" value="lambda repressor-like DNA-binding domains"/>
    <property type="match status" value="1"/>
</dbReference>
<dbReference type="PANTHER" id="PTHR30146">
    <property type="entry name" value="LACI-RELATED TRANSCRIPTIONAL REPRESSOR"/>
    <property type="match status" value="1"/>
</dbReference>
<sequence length="341" mass="37825">MKRTTIKDLSKYLSLSTSTISRALLNDENVHPDTRKRVLEAAEKFNYRPNSTALNLRYGKSKSIGFVVPEMITPFSAKVLQGVQDILYPLGYKVMILQSDENPMRERENLLLLETFNVDGIILNLCHETINEGLYKEIMQRGTPLVFFDRIPAKSLDVSRVIVDDHIKASLMVEHLVSIGCRRVAHIMGPATVRNSVERAKGHKRILTKHGIFDSELVVKTGGTMFEDGKMAVKKLFDKNIEFDGIFAFTDTLAIGAMNHLLEAGVKVPGEVAIASFSGTELSVNVFPQLTSVEQPLVSMGEAAAELVLEKIKDSNAESKNVVLNAELIYRASTLTKKSST</sequence>
<dbReference type="PROSITE" id="PS50932">
    <property type="entry name" value="HTH_LACI_2"/>
    <property type="match status" value="1"/>
</dbReference>
<name>A0A399SJZ9_9BACT</name>
<reference evidence="6" key="1">
    <citation type="submission" date="2018-08" db="EMBL/GenBank/DDBJ databases">
        <title>Mucilaginibacter sp. MYSH2.</title>
        <authorList>
            <person name="Seo T."/>
        </authorList>
    </citation>
    <scope>NUCLEOTIDE SEQUENCE [LARGE SCALE GENOMIC DNA]</scope>
    <source>
        <strain evidence="6">KIRAN</strain>
    </source>
</reference>
<evidence type="ECO:0000313" key="6">
    <source>
        <dbReference type="Proteomes" id="UP000266005"/>
    </source>
</evidence>
<evidence type="ECO:0000256" key="1">
    <source>
        <dbReference type="ARBA" id="ARBA00023015"/>
    </source>
</evidence>
<gene>
    <name evidence="5" type="ORF">D1627_01135</name>
</gene>
<keyword evidence="1" id="KW-0805">Transcription regulation</keyword>
<dbReference type="Proteomes" id="UP000266005">
    <property type="component" value="Unassembled WGS sequence"/>
</dbReference>
<dbReference type="SMART" id="SM00354">
    <property type="entry name" value="HTH_LACI"/>
    <property type="match status" value="1"/>
</dbReference>
<dbReference type="InterPro" id="IPR000843">
    <property type="entry name" value="HTH_LacI"/>
</dbReference>
<dbReference type="GO" id="GO:0000976">
    <property type="term" value="F:transcription cis-regulatory region binding"/>
    <property type="evidence" value="ECO:0007669"/>
    <property type="project" value="TreeGrafter"/>
</dbReference>
<evidence type="ECO:0000313" key="5">
    <source>
        <dbReference type="EMBL" id="RIJ42502.1"/>
    </source>
</evidence>
<dbReference type="PANTHER" id="PTHR30146:SF109">
    <property type="entry name" value="HTH-TYPE TRANSCRIPTIONAL REGULATOR GALS"/>
    <property type="match status" value="1"/>
</dbReference>
<keyword evidence="3" id="KW-0804">Transcription</keyword>
<proteinExistence type="predicted"/>
<evidence type="ECO:0000256" key="2">
    <source>
        <dbReference type="ARBA" id="ARBA00023125"/>
    </source>
</evidence>
<dbReference type="InterPro" id="IPR046335">
    <property type="entry name" value="LacI/GalR-like_sensor"/>
</dbReference>
<dbReference type="AlphaFoldDB" id="A0A399SJZ9"/>